<sequence length="247" mass="27521">MSFPSPGRHSGAAHHEHCNTVLCCRCQMRVWTTQAGNERLCGPCAACCQACGRAPAPHLDGLDGGLCAECRGLCGRCNAPRRPDGSCGCDRWRESAKSNPRGYVLQALPHQLVQALGGRIPSTVHELIHQELERKRTAGLLRERIERRWNLRWSHALNERDEDGRRRWSAQEIAEKLLMPGSCSDPECEDGYLTTTDAPCTRCRQPLHRFVTSVAGHTADPDHARAAAARIRRAMVENRGHRKPPTR</sequence>
<keyword evidence="3" id="KW-1185">Reference proteome</keyword>
<evidence type="ECO:0000313" key="1">
    <source>
        <dbReference type="EMBL" id="OEV21565.1"/>
    </source>
</evidence>
<dbReference type="AlphaFoldDB" id="A0A1E7LZB7"/>
<evidence type="ECO:0000313" key="2">
    <source>
        <dbReference type="EMBL" id="OEV21567.1"/>
    </source>
</evidence>
<dbReference type="PATRIC" id="fig|518642.7.peg.1336"/>
<dbReference type="OrthoDB" id="4036083at2"/>
<comment type="caution">
    <text evidence="1">The sequence shown here is derived from an EMBL/GenBank/DDBJ whole genome shotgun (WGS) entry which is preliminary data.</text>
</comment>
<name>A0A1E7LZB7_9ACTN</name>
<organism evidence="1 3">
    <name type="scientific">Streptomyces nanshensis</name>
    <dbReference type="NCBI Taxonomy" id="518642"/>
    <lineage>
        <taxon>Bacteria</taxon>
        <taxon>Bacillati</taxon>
        <taxon>Actinomycetota</taxon>
        <taxon>Actinomycetes</taxon>
        <taxon>Kitasatosporales</taxon>
        <taxon>Streptomycetaceae</taxon>
        <taxon>Streptomyces</taxon>
    </lineage>
</organism>
<accession>A0A1E7LZB7</accession>
<evidence type="ECO:0000313" key="3">
    <source>
        <dbReference type="Proteomes" id="UP000175971"/>
    </source>
</evidence>
<reference evidence="1 3" key="1">
    <citation type="journal article" date="2016" name="Front. Microbiol.">
        <title>Comparative Genomics Analysis of Streptomyces Species Reveals Their Adaptation to the Marine Environment and Their Diversity at the Genomic Level.</title>
        <authorList>
            <person name="Tian X."/>
            <person name="Zhang Z."/>
            <person name="Yang T."/>
            <person name="Chen M."/>
            <person name="Li J."/>
            <person name="Chen F."/>
            <person name="Yang J."/>
            <person name="Li W."/>
            <person name="Zhang B."/>
            <person name="Zhang Z."/>
            <person name="Wu J."/>
            <person name="Zhang C."/>
            <person name="Long L."/>
            <person name="Xiao J."/>
        </authorList>
    </citation>
    <scope>NUCLEOTIDE SEQUENCE [LARGE SCALE GENOMIC DNA]</scope>
    <source>
        <strain evidence="1 3">SCSIO M10372</strain>
    </source>
</reference>
<dbReference type="EMBL" id="LJGZ01000010">
    <property type="protein sequence ID" value="OEV21565.1"/>
    <property type="molecule type" value="Genomic_DNA"/>
</dbReference>
<dbReference type="Proteomes" id="UP000175971">
    <property type="component" value="Unassembled WGS sequence"/>
</dbReference>
<gene>
    <name evidence="1" type="ORF">AN221_06840</name>
    <name evidence="2" type="ORF">AN221_06850</name>
</gene>
<protein>
    <submittedName>
        <fullName evidence="1">Uncharacterized protein</fullName>
    </submittedName>
</protein>
<dbReference type="RefSeq" id="WP_070200256.1">
    <property type="nucleotide sequence ID" value="NZ_LJGZ01000010.1"/>
</dbReference>
<proteinExistence type="predicted"/>
<dbReference type="EMBL" id="LJGZ01000010">
    <property type="protein sequence ID" value="OEV21567.1"/>
    <property type="molecule type" value="Genomic_DNA"/>
</dbReference>